<dbReference type="InterPro" id="IPR010388">
    <property type="entry name" value="Anaerobic_Co-chelatase"/>
</dbReference>
<dbReference type="GO" id="GO:0016852">
    <property type="term" value="F:sirohydrochlorin cobaltochelatase activity"/>
    <property type="evidence" value="ECO:0007669"/>
    <property type="project" value="UniProtKB-EC"/>
</dbReference>
<dbReference type="SUPFAM" id="SSF53800">
    <property type="entry name" value="Chelatase"/>
    <property type="match status" value="1"/>
</dbReference>
<dbReference type="Pfam" id="PF06180">
    <property type="entry name" value="CbiK"/>
    <property type="match status" value="1"/>
</dbReference>
<dbReference type="EC" id="4.99.1.4" evidence="1"/>
<evidence type="ECO:0000313" key="1">
    <source>
        <dbReference type="EMBL" id="KUG29563.1"/>
    </source>
</evidence>
<sequence length="150" mass="15979">MAVMGHGARGPARETYAALAAELARCDPLVFFATLDRNKADAAREDSHIGRLGRAILSSGARRAWLVPFFSVAGAHARRDLAGDDAHSWRGVLTRAGIDCLPVLAGLLEIEAFARIFLDRLHAALCGLDTADKASCGLPHRAGHDLTPET</sequence>
<reference evidence="1" key="1">
    <citation type="journal article" date="2015" name="Proc. Natl. Acad. Sci. U.S.A.">
        <title>Networks of energetic and metabolic interactions define dynamics in microbial communities.</title>
        <authorList>
            <person name="Embree M."/>
            <person name="Liu J.K."/>
            <person name="Al-Bassam M.M."/>
            <person name="Zengler K."/>
        </authorList>
    </citation>
    <scope>NUCLEOTIDE SEQUENCE</scope>
</reference>
<accession>A0A0W8G8T0</accession>
<dbReference type="AlphaFoldDB" id="A0A0W8G8T0"/>
<name>A0A0W8G8T0_9ZZZZ</name>
<proteinExistence type="predicted"/>
<keyword evidence="1" id="KW-0456">Lyase</keyword>
<dbReference type="EC" id="4.99.1.3" evidence="1"/>
<gene>
    <name evidence="1" type="ORF">ASZ90_000556</name>
</gene>
<organism evidence="1">
    <name type="scientific">hydrocarbon metagenome</name>
    <dbReference type="NCBI Taxonomy" id="938273"/>
    <lineage>
        <taxon>unclassified sequences</taxon>
        <taxon>metagenomes</taxon>
        <taxon>ecological metagenomes</taxon>
    </lineage>
</organism>
<comment type="caution">
    <text evidence="1">The sequence shown here is derived from an EMBL/GenBank/DDBJ whole genome shotgun (WGS) entry which is preliminary data.</text>
</comment>
<dbReference type="GO" id="GO:0019251">
    <property type="term" value="P:anaerobic cobalamin biosynthetic process"/>
    <property type="evidence" value="ECO:0007669"/>
    <property type="project" value="InterPro"/>
</dbReference>
<dbReference type="Gene3D" id="3.40.50.1400">
    <property type="match status" value="1"/>
</dbReference>
<dbReference type="EMBL" id="LNQE01000069">
    <property type="protein sequence ID" value="KUG29563.1"/>
    <property type="molecule type" value="Genomic_DNA"/>
</dbReference>
<dbReference type="GO" id="GO:0051266">
    <property type="term" value="F:sirohydrochlorin ferrochelatase activity"/>
    <property type="evidence" value="ECO:0007669"/>
    <property type="project" value="UniProtKB-EC"/>
</dbReference>
<protein>
    <submittedName>
        <fullName evidence="1">Sirohydrochlorin cobaltochelatase cbik / sirohydrochlorin ferrochelatase</fullName>
        <ecNumber evidence="1">4.99.1.3</ecNumber>
        <ecNumber evidence="1">4.99.1.4</ecNumber>
    </submittedName>
</protein>